<reference evidence="1" key="2">
    <citation type="submission" date="2022-06" db="UniProtKB">
        <authorList>
            <consortium name="EnsemblMetazoa"/>
        </authorList>
    </citation>
    <scope>IDENTIFICATION</scope>
</reference>
<dbReference type="Pfam" id="PF05380">
    <property type="entry name" value="Peptidase_A17"/>
    <property type="match status" value="1"/>
</dbReference>
<organism evidence="1 2">
    <name type="scientific">Acyrthosiphon pisum</name>
    <name type="common">Pea aphid</name>
    <dbReference type="NCBI Taxonomy" id="7029"/>
    <lineage>
        <taxon>Eukaryota</taxon>
        <taxon>Metazoa</taxon>
        <taxon>Ecdysozoa</taxon>
        <taxon>Arthropoda</taxon>
        <taxon>Hexapoda</taxon>
        <taxon>Insecta</taxon>
        <taxon>Pterygota</taxon>
        <taxon>Neoptera</taxon>
        <taxon>Paraneoptera</taxon>
        <taxon>Hemiptera</taxon>
        <taxon>Sternorrhyncha</taxon>
        <taxon>Aphidomorpha</taxon>
        <taxon>Aphidoidea</taxon>
        <taxon>Aphididae</taxon>
        <taxon>Macrosiphini</taxon>
        <taxon>Acyrthosiphon</taxon>
    </lineage>
</organism>
<evidence type="ECO:0008006" key="3">
    <source>
        <dbReference type="Google" id="ProtNLM"/>
    </source>
</evidence>
<dbReference type="AlphaFoldDB" id="A0A8R2BAZ8"/>
<dbReference type="RefSeq" id="XP_008190163.1">
    <property type="nucleotide sequence ID" value="XM_008191941.1"/>
</dbReference>
<dbReference type="Gene3D" id="3.30.70.270">
    <property type="match status" value="1"/>
</dbReference>
<name>A0A8R2BAZ8_ACYPI</name>
<dbReference type="SUPFAM" id="SSF56672">
    <property type="entry name" value="DNA/RNA polymerases"/>
    <property type="match status" value="1"/>
</dbReference>
<dbReference type="KEGG" id="api:103311992"/>
<proteinExistence type="predicted"/>
<keyword evidence="2" id="KW-1185">Reference proteome</keyword>
<dbReference type="OrthoDB" id="6619828at2759"/>
<dbReference type="PANTHER" id="PTHR47331">
    <property type="entry name" value="PHD-TYPE DOMAIN-CONTAINING PROTEIN"/>
    <property type="match status" value="1"/>
</dbReference>
<sequence>METYVGKKLAPVDVRHHSTVAISTFSSSTTSPVRGQTTITVMPRGQQAPSFFVNTYIVPQITGPTPQAPIVPGQWRHIQSPSLADPLYHLPQAVDLLLGADILPMLLLNGKATGKPGEPIAFETVFGWILMGPVDRNAQSTVTAMCLSVAETLDLSIRRFWELEELPVVRHLSPDERAAEEIYKKTTTRLRTGRFMVSLPFRKASPLLGDSKYVALRRFQALENRLSNDPKIQRQYADFIQDYLDAGHMELVPLENADNVFHYYIPHHCVLRPDSSTTKLRVVFNASSRTSAGCSLNESMYMGPKLQPDIHIVLLRARLWKYVFMADIKQMYRQIVVRPADRDYLRIFWSFSKNTTVREYRLCTVTYGTSAAPYQALRTIQELAIVDGKLFPIAASILLNDTFVDDILTGANTEKDAFEYQSQLIQLCSLAKFELRKWASNSHILHAVPVEAQAMSPALLYNDKNECELKILGLKWDRRADVFSFDTKPSETDRTKRSVLFDIDRVFDPLGLLSPITFWTKHVMQFLWTAGLKWDDKIPTDLAQLWTRYQSELKLIESISIPRRITVDEATTMQLHAFSDSSEKGYAAAVYLRTQTATSAYYHLVTSKSKVAPLKKSTIPSLELCGAVLAAKILLNKLLDIKRTIVNHLANKN</sequence>
<dbReference type="InterPro" id="IPR008042">
    <property type="entry name" value="Retrotrans_Pao"/>
</dbReference>
<reference evidence="2" key="1">
    <citation type="submission" date="2010-06" db="EMBL/GenBank/DDBJ databases">
        <authorList>
            <person name="Jiang H."/>
            <person name="Abraham K."/>
            <person name="Ali S."/>
            <person name="Alsbrooks S.L."/>
            <person name="Anim B.N."/>
            <person name="Anosike U.S."/>
            <person name="Attaway T."/>
            <person name="Bandaranaike D.P."/>
            <person name="Battles P.K."/>
            <person name="Bell S.N."/>
            <person name="Bell A.V."/>
            <person name="Beltran B."/>
            <person name="Bickham C."/>
            <person name="Bustamante Y."/>
            <person name="Caleb T."/>
            <person name="Canada A."/>
            <person name="Cardenas V."/>
            <person name="Carter K."/>
            <person name="Chacko J."/>
            <person name="Chandrabose M.N."/>
            <person name="Chavez D."/>
            <person name="Chavez A."/>
            <person name="Chen L."/>
            <person name="Chu H.-S."/>
            <person name="Claassen K.J."/>
            <person name="Cockrell R."/>
            <person name="Collins M."/>
            <person name="Cooper J.A."/>
            <person name="Cree A."/>
            <person name="Curry S.M."/>
            <person name="Da Y."/>
            <person name="Dao M.D."/>
            <person name="Das B."/>
            <person name="Davila M.-L."/>
            <person name="Davy-Carroll L."/>
            <person name="Denson S."/>
            <person name="Dinh H."/>
            <person name="Ebong V.E."/>
            <person name="Edwards J.R."/>
            <person name="Egan A."/>
            <person name="El-Daye J."/>
            <person name="Escobedo L."/>
            <person name="Fernandez S."/>
            <person name="Fernando P.R."/>
            <person name="Flagg N."/>
            <person name="Forbes L.D."/>
            <person name="Fowler R.G."/>
            <person name="Fu Q."/>
            <person name="Gabisi R.A."/>
            <person name="Ganer J."/>
            <person name="Garbino Pronczuk A."/>
            <person name="Garcia R.M."/>
            <person name="Garner T."/>
            <person name="Garrett T.E."/>
            <person name="Gonzalez D.A."/>
            <person name="Hamid H."/>
            <person name="Hawkins E.S."/>
            <person name="Hirani K."/>
            <person name="Hogues M.E."/>
            <person name="Hollins B."/>
            <person name="Hsiao C.-H."/>
            <person name="Jabil R."/>
            <person name="James M.L."/>
            <person name="Jhangiani S.N."/>
            <person name="Johnson B."/>
            <person name="Johnson Q."/>
            <person name="Joshi V."/>
            <person name="Kalu J.B."/>
            <person name="Kam C."/>
            <person name="Kashfia A."/>
            <person name="Keebler J."/>
            <person name="Kisamo H."/>
            <person name="Kovar C.L."/>
            <person name="Lago L.A."/>
            <person name="Lai C.-Y."/>
            <person name="Laidlaw J."/>
            <person name="Lara F."/>
            <person name="Le T.-K."/>
            <person name="Lee S.L."/>
            <person name="Legall F.H."/>
            <person name="Lemon S.J."/>
            <person name="Lewis L.R."/>
            <person name="Li B."/>
            <person name="Liu Y."/>
            <person name="Liu Y.-S."/>
            <person name="Lopez J."/>
            <person name="Lozado R.J."/>
            <person name="Lu J."/>
            <person name="Madu R.C."/>
            <person name="Maheshwari M."/>
            <person name="Maheshwari R."/>
            <person name="Malloy K."/>
            <person name="Martinez E."/>
            <person name="Mathew T."/>
            <person name="Mercado I.C."/>
            <person name="Mercado C."/>
            <person name="Meyer B."/>
            <person name="Montgomery K."/>
            <person name="Morgan M.B."/>
            <person name="Munidasa M."/>
            <person name="Nazareth L.V."/>
            <person name="Nelson J."/>
            <person name="Ng B.M."/>
            <person name="Nguyen N.B."/>
            <person name="Nguyen P.Q."/>
            <person name="Nguyen T."/>
            <person name="Obregon M."/>
            <person name="Okwuonu G.O."/>
            <person name="Onwere C.G."/>
            <person name="Orozco G."/>
            <person name="Parra A."/>
            <person name="Patel S."/>
            <person name="Patil S."/>
            <person name="Perez A."/>
            <person name="Perez Y."/>
            <person name="Pham C."/>
            <person name="Primus E.L."/>
            <person name="Pu L.-L."/>
            <person name="Puazo M."/>
            <person name="Qin X."/>
            <person name="Quiroz J.B."/>
            <person name="Reese J."/>
            <person name="Richards S."/>
            <person name="Rives C.M."/>
            <person name="Robberts R."/>
            <person name="Ruiz S.J."/>
            <person name="Ruiz M.J."/>
            <person name="Santibanez J."/>
            <person name="Schneider B.W."/>
            <person name="Sisson I."/>
            <person name="Smith M."/>
            <person name="Sodergren E."/>
            <person name="Song X.-Z."/>
            <person name="Song B.B."/>
            <person name="Summersgill H."/>
            <person name="Thelus R."/>
            <person name="Thornton R.D."/>
            <person name="Trejos Z.Y."/>
            <person name="Usmani K."/>
            <person name="Vattathil S."/>
            <person name="Villasana D."/>
            <person name="Walker D.L."/>
            <person name="Wang S."/>
            <person name="Wang K."/>
            <person name="White C.S."/>
            <person name="Williams A.C."/>
            <person name="Williamson J."/>
            <person name="Wilson K."/>
            <person name="Woghiren I.O."/>
            <person name="Woodworth J.R."/>
            <person name="Worley K.C."/>
            <person name="Wright R.A."/>
            <person name="Wu W."/>
            <person name="Young L."/>
            <person name="Zhang L."/>
            <person name="Zhang J."/>
            <person name="Zhu Y."/>
            <person name="Muzny D.M."/>
            <person name="Weinstock G."/>
            <person name="Gibbs R.A."/>
        </authorList>
    </citation>
    <scope>NUCLEOTIDE SEQUENCE [LARGE SCALE GENOMIC DNA]</scope>
    <source>
        <strain evidence="2">LSR1</strain>
    </source>
</reference>
<accession>A0A8R2BAZ8</accession>
<dbReference type="GO" id="GO:0071897">
    <property type="term" value="P:DNA biosynthetic process"/>
    <property type="evidence" value="ECO:0007669"/>
    <property type="project" value="UniProtKB-ARBA"/>
</dbReference>
<evidence type="ECO:0000313" key="2">
    <source>
        <dbReference type="Proteomes" id="UP000007819"/>
    </source>
</evidence>
<dbReference type="InterPro" id="IPR043502">
    <property type="entry name" value="DNA/RNA_pol_sf"/>
</dbReference>
<dbReference type="Gene3D" id="3.10.10.10">
    <property type="entry name" value="HIV Type 1 Reverse Transcriptase, subunit A, domain 1"/>
    <property type="match status" value="1"/>
</dbReference>
<dbReference type="GeneID" id="103311992"/>
<dbReference type="EnsemblMetazoa" id="XM_008191941.1">
    <property type="protein sequence ID" value="XP_008190163.1"/>
    <property type="gene ID" value="LOC103311992"/>
</dbReference>
<dbReference type="InterPro" id="IPR043128">
    <property type="entry name" value="Rev_trsase/Diguanyl_cyclase"/>
</dbReference>
<evidence type="ECO:0000313" key="1">
    <source>
        <dbReference type="EnsemblMetazoa" id="XP_008190163.1"/>
    </source>
</evidence>
<dbReference type="Proteomes" id="UP000007819">
    <property type="component" value="Chromosome X"/>
</dbReference>
<dbReference type="PANTHER" id="PTHR47331:SF1">
    <property type="entry name" value="GAG-LIKE PROTEIN"/>
    <property type="match status" value="1"/>
</dbReference>
<protein>
    <recommendedName>
        <fullName evidence="3">Peptidase aspartic putative domain-containing protein</fullName>
    </recommendedName>
</protein>